<keyword evidence="2" id="KW-1185">Reference proteome</keyword>
<evidence type="ECO:0000313" key="2">
    <source>
        <dbReference type="Proteomes" id="UP001519295"/>
    </source>
</evidence>
<dbReference type="RefSeq" id="WP_210036520.1">
    <property type="nucleotide sequence ID" value="NZ_JAGINU010000002.1"/>
</dbReference>
<proteinExistence type="predicted"/>
<name>A0ABS4W5H2_9PSEU</name>
<evidence type="ECO:0000313" key="1">
    <source>
        <dbReference type="EMBL" id="MBP2371358.1"/>
    </source>
</evidence>
<protein>
    <submittedName>
        <fullName evidence="1">Uncharacterized protein</fullName>
    </submittedName>
</protein>
<dbReference type="EMBL" id="JAGINU010000002">
    <property type="protein sequence ID" value="MBP2371358.1"/>
    <property type="molecule type" value="Genomic_DNA"/>
</dbReference>
<accession>A0ABS4W5H2</accession>
<organism evidence="1 2">
    <name type="scientific">Pseudonocardia parietis</name>
    <dbReference type="NCBI Taxonomy" id="570936"/>
    <lineage>
        <taxon>Bacteria</taxon>
        <taxon>Bacillati</taxon>
        <taxon>Actinomycetota</taxon>
        <taxon>Actinomycetes</taxon>
        <taxon>Pseudonocardiales</taxon>
        <taxon>Pseudonocardiaceae</taxon>
        <taxon>Pseudonocardia</taxon>
    </lineage>
</organism>
<gene>
    <name evidence="1" type="ORF">JOF36_007131</name>
</gene>
<sequence>MAGLLGSPTVDEIAAEVGQPSDLRTIHYKLLKAAALHDVHTPQGKSLLNAAQIVDSLHATWIWNRDPDAAYAARQCLHALGAAGPDDGFYLHAGRWELARQWARHLSLLPSRETSQPPWATTL</sequence>
<dbReference type="Proteomes" id="UP001519295">
    <property type="component" value="Unassembled WGS sequence"/>
</dbReference>
<comment type="caution">
    <text evidence="1">The sequence shown here is derived from an EMBL/GenBank/DDBJ whole genome shotgun (WGS) entry which is preliminary data.</text>
</comment>
<reference evidence="1 2" key="1">
    <citation type="submission" date="2021-03" db="EMBL/GenBank/DDBJ databases">
        <title>Sequencing the genomes of 1000 actinobacteria strains.</title>
        <authorList>
            <person name="Klenk H.-P."/>
        </authorList>
    </citation>
    <scope>NUCLEOTIDE SEQUENCE [LARGE SCALE GENOMIC DNA]</scope>
    <source>
        <strain evidence="1 2">DSM 45256</strain>
    </source>
</reference>